<sequence length="414" mass="46014">MFKRALIRSALIGLALGLFIRPVGAEVVQITAEFKPDPSRPNVNEFKNTTPNSGHCTRHEAQCKRWQIFSIGTLIELHADRAIPARHTDPRQGAMFNVPAGWKDVPIFDTHGKASGVVQVRIAGIGGQYQLSERVQQLIGRELDPVYAHSLLWREGSWLDPPPPCGMGGVTRSEDYTVEFFWTTPVEGVCSMQAAYDIPGFSYKSVDFAYQLQTPNPLKMAPGVYTATTLYTVGPGADFDMGNIMQPTDGTIQLAFTLTVDHVFNIELPPGGHKVELIPQGGWQAWLQQGRKPARLFRDQTFNIWTSTPFKMQLKCAIEIGNTCGLRNEEGKEVPVQVAVSLPHGLADVTHSPVNKRPLQLDGIGTEKFEPNVYVDRKPGTLHFEIRKESVEQMLAFDGRKYTGDVTVIWDSEV</sequence>
<protein>
    <submittedName>
        <fullName evidence="2">Uncharacterized protein</fullName>
    </submittedName>
</protein>
<reference evidence="2 3" key="1">
    <citation type="submission" date="2016-10" db="EMBL/GenBank/DDBJ databases">
        <title>Comparative genome analysis of multiple Pseudomonas spp. focuses on biocontrol and plant growth promoting traits.</title>
        <authorList>
            <person name="Tao X.-Y."/>
            <person name="Taylor C.G."/>
        </authorList>
    </citation>
    <scope>NUCLEOTIDE SEQUENCE [LARGE SCALE GENOMIC DNA]</scope>
    <source>
        <strain evidence="2 3">48H11</strain>
    </source>
</reference>
<dbReference type="AlphaFoldDB" id="A0A423H8B4"/>
<accession>A0A423H8B4</accession>
<evidence type="ECO:0000313" key="2">
    <source>
        <dbReference type="EMBL" id="RON09421.1"/>
    </source>
</evidence>
<proteinExistence type="predicted"/>
<feature type="signal peptide" evidence="1">
    <location>
        <begin position="1"/>
        <end position="25"/>
    </location>
</feature>
<organism evidence="2 3">
    <name type="scientific">Pseudomonas brassicacearum</name>
    <dbReference type="NCBI Taxonomy" id="930166"/>
    <lineage>
        <taxon>Bacteria</taxon>
        <taxon>Pseudomonadati</taxon>
        <taxon>Pseudomonadota</taxon>
        <taxon>Gammaproteobacteria</taxon>
        <taxon>Pseudomonadales</taxon>
        <taxon>Pseudomonadaceae</taxon>
        <taxon>Pseudomonas</taxon>
    </lineage>
</organism>
<feature type="chain" id="PRO_5019420562" evidence="1">
    <location>
        <begin position="26"/>
        <end position="414"/>
    </location>
</feature>
<comment type="caution">
    <text evidence="2">The sequence shown here is derived from an EMBL/GenBank/DDBJ whole genome shotgun (WGS) entry which is preliminary data.</text>
</comment>
<dbReference type="Proteomes" id="UP000286071">
    <property type="component" value="Unassembled WGS sequence"/>
</dbReference>
<keyword evidence="1" id="KW-0732">Signal</keyword>
<dbReference type="EMBL" id="MOBJ01000007">
    <property type="protein sequence ID" value="RON09421.1"/>
    <property type="molecule type" value="Genomic_DNA"/>
</dbReference>
<evidence type="ECO:0000313" key="3">
    <source>
        <dbReference type="Proteomes" id="UP000286071"/>
    </source>
</evidence>
<gene>
    <name evidence="2" type="ORF">BK659_10865</name>
</gene>
<evidence type="ECO:0000256" key="1">
    <source>
        <dbReference type="SAM" id="SignalP"/>
    </source>
</evidence>
<name>A0A423H8B4_9PSED</name>